<keyword evidence="2" id="KW-1185">Reference proteome</keyword>
<evidence type="ECO:0000313" key="2">
    <source>
        <dbReference type="Proteomes" id="UP000564806"/>
    </source>
</evidence>
<evidence type="ECO:0000313" key="1">
    <source>
        <dbReference type="EMBL" id="NUU61074.1"/>
    </source>
</evidence>
<gene>
    <name evidence="1" type="ORF">HPT30_12015</name>
</gene>
<protein>
    <submittedName>
        <fullName evidence="1">Uncharacterized protein</fullName>
    </submittedName>
</protein>
<dbReference type="RefSeq" id="WP_175371626.1">
    <property type="nucleotide sequence ID" value="NZ_JABWCS010000206.1"/>
</dbReference>
<comment type="caution">
    <text evidence="1">The sequence shown here is derived from an EMBL/GenBank/DDBJ whole genome shotgun (WGS) entry which is preliminary data.</text>
</comment>
<dbReference type="Proteomes" id="UP000564806">
    <property type="component" value="Unassembled WGS sequence"/>
</dbReference>
<reference evidence="1" key="1">
    <citation type="submission" date="2020-06" db="EMBL/GenBank/DDBJ databases">
        <title>Paenibacillus sp. nov., isolated from soil.</title>
        <authorList>
            <person name="Seo Y.L."/>
        </authorList>
    </citation>
    <scope>NUCLEOTIDE SEQUENCE [LARGE SCALE GENOMIC DNA]</scope>
    <source>
        <strain evidence="1">JW14</strain>
    </source>
</reference>
<organism evidence="1 2">
    <name type="scientific">Paenibacillus agri</name>
    <dbReference type="NCBI Taxonomy" id="2744309"/>
    <lineage>
        <taxon>Bacteria</taxon>
        <taxon>Bacillati</taxon>
        <taxon>Bacillota</taxon>
        <taxon>Bacilli</taxon>
        <taxon>Bacillales</taxon>
        <taxon>Paenibacillaceae</taxon>
        <taxon>Paenibacillus</taxon>
    </lineage>
</organism>
<dbReference type="AlphaFoldDB" id="A0A850EP36"/>
<dbReference type="EMBL" id="JABWCS010000206">
    <property type="protein sequence ID" value="NUU61074.1"/>
    <property type="molecule type" value="Genomic_DNA"/>
</dbReference>
<name>A0A850EP36_9BACL</name>
<proteinExistence type="predicted"/>
<sequence>MLEASLTRGLHSLARRYCITKIDYWGRKYSRLIDQGRDREPDGIDHSLEAKKLFPRYIVLKAILAELERYIPEDFDSFSEAKVKITQVINEAVSFMTKANDDDNVTRNTMSEERSSFVSYLENVSAAKVMSQPPLFYRRKLSVPEIELLWTQLNDIWAIKTRGPWIPLDGSQNELTLAFMDDYFDSEVGYELLRKFLKEHGVNHVYELRELEFSPEYELELSAFTPTYTFNGEGFWCSKEMDWVIYASHENSITIGGEWLINKVKEVWSNWESRLWLDWEERLERGI</sequence>
<accession>A0A850EP36</accession>